<keyword evidence="3" id="KW-1185">Reference proteome</keyword>
<accession>A0AAW1ME70</accession>
<feature type="compositionally biased region" description="Basic and acidic residues" evidence="1">
    <location>
        <begin position="1"/>
        <end position="11"/>
    </location>
</feature>
<feature type="region of interest" description="Disordered" evidence="1">
    <location>
        <begin position="1"/>
        <end position="23"/>
    </location>
</feature>
<name>A0AAW1ME70_POPJA</name>
<comment type="caution">
    <text evidence="2">The sequence shown here is derived from an EMBL/GenBank/DDBJ whole genome shotgun (WGS) entry which is preliminary data.</text>
</comment>
<protein>
    <recommendedName>
        <fullName evidence="4">Zinc finger MYM-type protein 5</fullName>
    </recommendedName>
</protein>
<proteinExistence type="predicted"/>
<feature type="region of interest" description="Disordered" evidence="1">
    <location>
        <begin position="37"/>
        <end position="110"/>
    </location>
</feature>
<dbReference type="AlphaFoldDB" id="A0AAW1ME70"/>
<gene>
    <name evidence="2" type="ORF">QE152_g7578</name>
</gene>
<organism evidence="2 3">
    <name type="scientific">Popillia japonica</name>
    <name type="common">Japanese beetle</name>
    <dbReference type="NCBI Taxonomy" id="7064"/>
    <lineage>
        <taxon>Eukaryota</taxon>
        <taxon>Metazoa</taxon>
        <taxon>Ecdysozoa</taxon>
        <taxon>Arthropoda</taxon>
        <taxon>Hexapoda</taxon>
        <taxon>Insecta</taxon>
        <taxon>Pterygota</taxon>
        <taxon>Neoptera</taxon>
        <taxon>Endopterygota</taxon>
        <taxon>Coleoptera</taxon>
        <taxon>Polyphaga</taxon>
        <taxon>Scarabaeiformia</taxon>
        <taxon>Scarabaeidae</taxon>
        <taxon>Rutelinae</taxon>
        <taxon>Popillia</taxon>
    </lineage>
</organism>
<evidence type="ECO:0000313" key="3">
    <source>
        <dbReference type="Proteomes" id="UP001458880"/>
    </source>
</evidence>
<evidence type="ECO:0000256" key="1">
    <source>
        <dbReference type="SAM" id="MobiDB-lite"/>
    </source>
</evidence>
<feature type="compositionally biased region" description="Basic and acidic residues" evidence="1">
    <location>
        <begin position="37"/>
        <end position="49"/>
    </location>
</feature>
<sequence length="258" mass="29517">MPAGRKYESRSSKRKRAIKRNQAKLNLRGSLYKYIKSDDQETSTKHLLTESDSNPDPAEHISATSSWVPPPSSSKNSEDDELTTPLSLKPSVPPSRLSSQEHESEPESMSISMTAAMKNLNPQNDPGVWPISITDVDRTQTVLKGPIRVKVDLFPVNDNRRRFSEYHYNQILVNSEKLDRRWMIYSQTRDVVYCFPCRIFRLENTKIGSSEGVRDWKHLGGLKSHESSRQHKDCMLKWINIENGLKNCSTIDSLDKTP</sequence>
<feature type="compositionally biased region" description="Basic residues" evidence="1">
    <location>
        <begin position="12"/>
        <end position="22"/>
    </location>
</feature>
<dbReference type="EMBL" id="JASPKY010000056">
    <property type="protein sequence ID" value="KAK9744657.1"/>
    <property type="molecule type" value="Genomic_DNA"/>
</dbReference>
<evidence type="ECO:0000313" key="2">
    <source>
        <dbReference type="EMBL" id="KAK9744657.1"/>
    </source>
</evidence>
<evidence type="ECO:0008006" key="4">
    <source>
        <dbReference type="Google" id="ProtNLM"/>
    </source>
</evidence>
<dbReference type="Proteomes" id="UP001458880">
    <property type="component" value="Unassembled WGS sequence"/>
</dbReference>
<reference evidence="2 3" key="1">
    <citation type="journal article" date="2024" name="BMC Genomics">
        <title>De novo assembly and annotation of Popillia japonica's genome with initial clues to its potential as an invasive pest.</title>
        <authorList>
            <person name="Cucini C."/>
            <person name="Boschi S."/>
            <person name="Funari R."/>
            <person name="Cardaioli E."/>
            <person name="Iannotti N."/>
            <person name="Marturano G."/>
            <person name="Paoli F."/>
            <person name="Bruttini M."/>
            <person name="Carapelli A."/>
            <person name="Frati F."/>
            <person name="Nardi F."/>
        </authorList>
    </citation>
    <scope>NUCLEOTIDE SEQUENCE [LARGE SCALE GENOMIC DNA]</scope>
    <source>
        <strain evidence="2">DMR45628</strain>
    </source>
</reference>